<dbReference type="InterPro" id="IPR005064">
    <property type="entry name" value="BUG"/>
</dbReference>
<sequence>MKPWKGTSERIRHLWLLATAAALIPLSASAGNYPERPITMVVPTSPGGGNDAIARVVAQKMSVVLGQPVVVENRAGANGAIASEYITRAPADGYAILFGYIGTHGMNPALQTVRYDPVGGFTPIGMVCESPTLMVISPAVSDATVAAFVADTRAHPDKFNYASAGNGTAPHFAAEMFKIATGAQLAHIPYKGSAPAMLGTISGQTQVMFPSLIGAYAHVQSGKLRAMAIAGSHRSPVLPDVPTLDELGVKGVDVTQWYALFAPPGTPAPIIGKLNQALNAALADPGVVRHIEREGATVQAGTPAQLDQRVRSELAKWKEVVAKAHLHAE</sequence>
<dbReference type="AlphaFoldDB" id="A0A157SV16"/>
<reference evidence="3 4" key="1">
    <citation type="submission" date="2016-04" db="EMBL/GenBank/DDBJ databases">
        <authorList>
            <consortium name="Pathogen Informatics"/>
        </authorList>
    </citation>
    <scope>NUCLEOTIDE SEQUENCE [LARGE SCALE GENOMIC DNA]</scope>
    <source>
        <strain evidence="3 4">H050680373</strain>
    </source>
</reference>
<proteinExistence type="inferred from homology"/>
<protein>
    <submittedName>
        <fullName evidence="3">Putattive exported protein</fullName>
    </submittedName>
</protein>
<dbReference type="PANTHER" id="PTHR42928:SF5">
    <property type="entry name" value="BLR1237 PROTEIN"/>
    <property type="match status" value="1"/>
</dbReference>
<dbReference type="Proteomes" id="UP000076848">
    <property type="component" value="Unassembled WGS sequence"/>
</dbReference>
<feature type="chain" id="PRO_5007616565" evidence="2">
    <location>
        <begin position="31"/>
        <end position="329"/>
    </location>
</feature>
<evidence type="ECO:0000256" key="2">
    <source>
        <dbReference type="SAM" id="SignalP"/>
    </source>
</evidence>
<evidence type="ECO:0000313" key="3">
    <source>
        <dbReference type="EMBL" id="SAI74298.1"/>
    </source>
</evidence>
<dbReference type="STRING" id="288768.SAMEA3906486_05075"/>
<keyword evidence="4" id="KW-1185">Reference proteome</keyword>
<gene>
    <name evidence="3" type="ORF">SAMEA3906486_05075</name>
</gene>
<feature type="signal peptide" evidence="2">
    <location>
        <begin position="1"/>
        <end position="30"/>
    </location>
</feature>
<dbReference type="EMBL" id="FKIF01000010">
    <property type="protein sequence ID" value="SAI74298.1"/>
    <property type="molecule type" value="Genomic_DNA"/>
</dbReference>
<dbReference type="Pfam" id="PF03401">
    <property type="entry name" value="TctC"/>
    <property type="match status" value="1"/>
</dbReference>
<dbReference type="OrthoDB" id="8678477at2"/>
<comment type="similarity">
    <text evidence="1">Belongs to the UPF0065 (bug) family.</text>
</comment>
<evidence type="ECO:0000256" key="1">
    <source>
        <dbReference type="ARBA" id="ARBA00006987"/>
    </source>
</evidence>
<dbReference type="CDD" id="cd13578">
    <property type="entry name" value="PBP2_Bug27"/>
    <property type="match status" value="1"/>
</dbReference>
<dbReference type="Gene3D" id="3.40.190.10">
    <property type="entry name" value="Periplasmic binding protein-like II"/>
    <property type="match status" value="1"/>
</dbReference>
<accession>A0A157SV16</accession>
<keyword evidence="2" id="KW-0732">Signal</keyword>
<dbReference type="PIRSF" id="PIRSF017082">
    <property type="entry name" value="YflP"/>
    <property type="match status" value="1"/>
</dbReference>
<dbReference type="RefSeq" id="WP_066133496.1">
    <property type="nucleotide sequence ID" value="NZ_FKIF01000010.1"/>
</dbReference>
<evidence type="ECO:0000313" key="4">
    <source>
        <dbReference type="Proteomes" id="UP000076848"/>
    </source>
</evidence>
<dbReference type="SUPFAM" id="SSF53850">
    <property type="entry name" value="Periplasmic binding protein-like II"/>
    <property type="match status" value="1"/>
</dbReference>
<dbReference type="PANTHER" id="PTHR42928">
    <property type="entry name" value="TRICARBOXYLATE-BINDING PROTEIN"/>
    <property type="match status" value="1"/>
</dbReference>
<organism evidence="3 4">
    <name type="scientific">Bordetella ansorpii</name>
    <dbReference type="NCBI Taxonomy" id="288768"/>
    <lineage>
        <taxon>Bacteria</taxon>
        <taxon>Pseudomonadati</taxon>
        <taxon>Pseudomonadota</taxon>
        <taxon>Betaproteobacteria</taxon>
        <taxon>Burkholderiales</taxon>
        <taxon>Alcaligenaceae</taxon>
        <taxon>Bordetella</taxon>
    </lineage>
</organism>
<dbReference type="InterPro" id="IPR042100">
    <property type="entry name" value="Bug_dom1"/>
</dbReference>
<dbReference type="Gene3D" id="3.40.190.150">
    <property type="entry name" value="Bordetella uptake gene, domain 1"/>
    <property type="match status" value="1"/>
</dbReference>
<name>A0A157SV16_9BORD</name>